<gene>
    <name evidence="3" type="ORF">L8U58_02495</name>
</gene>
<sequence length="235" mass="24958">MSLTSLNASKKSLRAASVAAIALSGALVLSACSDSGDEKKDSTSSQSASATESSAAESAEQGGESAAIGSEELQFKDAYVTAKGADKMMTAVFGTLHNTTDKDITITEVKGDIDGADYQLHTVDNAGVMKQVSDMKIPAGKDKALEPGGDHIMIMEVKKELSAGDALTLTLVDEDGKEYEMKNIPVRVQQSTHEHYGEGQGDKGHEGHDHMGHDHMGHDHGDHMSHEDHEGHEHH</sequence>
<feature type="region of interest" description="Disordered" evidence="1">
    <location>
        <begin position="33"/>
        <end position="67"/>
    </location>
</feature>
<feature type="region of interest" description="Disordered" evidence="1">
    <location>
        <begin position="190"/>
        <end position="235"/>
    </location>
</feature>
<accession>A0A9X3M803</accession>
<organism evidence="3 4">
    <name type="scientific">Corynebacterium macclintockiae</name>
    <dbReference type="NCBI Taxonomy" id="2913501"/>
    <lineage>
        <taxon>Bacteria</taxon>
        <taxon>Bacillati</taxon>
        <taxon>Actinomycetota</taxon>
        <taxon>Actinomycetes</taxon>
        <taxon>Mycobacteriales</taxon>
        <taxon>Corynebacteriaceae</taxon>
        <taxon>Corynebacterium</taxon>
    </lineage>
</organism>
<dbReference type="EMBL" id="JAKMUV010000002">
    <property type="protein sequence ID" value="MCZ9304408.1"/>
    <property type="molecule type" value="Genomic_DNA"/>
</dbReference>
<dbReference type="GeneID" id="301812398"/>
<name>A0A9X3M803_9CORY</name>
<dbReference type="SUPFAM" id="SSF110087">
    <property type="entry name" value="DR1885-like metal-binding protein"/>
    <property type="match status" value="1"/>
</dbReference>
<evidence type="ECO:0000256" key="1">
    <source>
        <dbReference type="SAM" id="MobiDB-lite"/>
    </source>
</evidence>
<feature type="signal peptide" evidence="2">
    <location>
        <begin position="1"/>
        <end position="31"/>
    </location>
</feature>
<dbReference type="Pfam" id="PF04314">
    <property type="entry name" value="PCuAC"/>
    <property type="match status" value="1"/>
</dbReference>
<feature type="compositionally biased region" description="Basic and acidic residues" evidence="1">
    <location>
        <begin position="192"/>
        <end position="235"/>
    </location>
</feature>
<proteinExistence type="predicted"/>
<feature type="chain" id="PRO_5040906621" evidence="2">
    <location>
        <begin position="32"/>
        <end position="235"/>
    </location>
</feature>
<keyword evidence="2" id="KW-0732">Signal</keyword>
<dbReference type="RefSeq" id="WP_269954624.1">
    <property type="nucleotide sequence ID" value="NZ_JAKMUV010000002.1"/>
</dbReference>
<evidence type="ECO:0000313" key="4">
    <source>
        <dbReference type="Proteomes" id="UP001146505"/>
    </source>
</evidence>
<protein>
    <submittedName>
        <fullName evidence="3">Copper chaperone PCu(A)C</fullName>
    </submittedName>
</protein>
<dbReference type="InterPro" id="IPR007410">
    <property type="entry name" value="LpqE-like"/>
</dbReference>
<feature type="compositionally biased region" description="Low complexity" evidence="1">
    <location>
        <begin position="43"/>
        <end position="67"/>
    </location>
</feature>
<dbReference type="InterPro" id="IPR058248">
    <property type="entry name" value="Lxx211020-like"/>
</dbReference>
<dbReference type="InterPro" id="IPR036182">
    <property type="entry name" value="PCuAC_sf"/>
</dbReference>
<comment type="caution">
    <text evidence="3">The sequence shown here is derived from an EMBL/GenBank/DDBJ whole genome shotgun (WGS) entry which is preliminary data.</text>
</comment>
<evidence type="ECO:0000256" key="2">
    <source>
        <dbReference type="SAM" id="SignalP"/>
    </source>
</evidence>
<dbReference type="Proteomes" id="UP001146505">
    <property type="component" value="Unassembled WGS sequence"/>
</dbReference>
<dbReference type="PANTHER" id="PTHR36302:SF1">
    <property type="entry name" value="COPPER CHAPERONE PCU(A)C"/>
    <property type="match status" value="1"/>
</dbReference>
<evidence type="ECO:0000313" key="3">
    <source>
        <dbReference type="EMBL" id="MCZ9304408.1"/>
    </source>
</evidence>
<dbReference type="AlphaFoldDB" id="A0A9X3M803"/>
<reference evidence="3" key="1">
    <citation type="submission" date="2022-02" db="EMBL/GenBank/DDBJ databases">
        <title>Corynebacterium sp. from urogenital microbiome.</title>
        <authorList>
            <person name="Cappelli E.A."/>
            <person name="Ribeiro T.G."/>
            <person name="Peixe L."/>
        </authorList>
    </citation>
    <scope>NUCLEOTIDE SEQUENCE</scope>
    <source>
        <strain evidence="3">C9Ua_112</strain>
    </source>
</reference>
<dbReference type="Gene3D" id="2.60.40.1890">
    <property type="entry name" value="PCu(A)C copper chaperone"/>
    <property type="match status" value="1"/>
</dbReference>
<dbReference type="PANTHER" id="PTHR36302">
    <property type="entry name" value="BLR7088 PROTEIN"/>
    <property type="match status" value="1"/>
</dbReference>
<keyword evidence="4" id="KW-1185">Reference proteome</keyword>